<dbReference type="SUPFAM" id="SSF53335">
    <property type="entry name" value="S-adenosyl-L-methionine-dependent methyltransferases"/>
    <property type="match status" value="1"/>
</dbReference>
<dbReference type="InterPro" id="IPR029063">
    <property type="entry name" value="SAM-dependent_MTases_sf"/>
</dbReference>
<dbReference type="InterPro" id="IPR041698">
    <property type="entry name" value="Methyltransf_25"/>
</dbReference>
<evidence type="ECO:0000259" key="1">
    <source>
        <dbReference type="Pfam" id="PF13649"/>
    </source>
</evidence>
<protein>
    <recommendedName>
        <fullName evidence="1">Methyltransferase domain-containing protein</fullName>
    </recommendedName>
</protein>
<evidence type="ECO:0000313" key="2">
    <source>
        <dbReference type="EMBL" id="GAA0725792.1"/>
    </source>
</evidence>
<reference evidence="2 3" key="1">
    <citation type="journal article" date="2019" name="Int. J. Syst. Evol. Microbiol.">
        <title>The Global Catalogue of Microorganisms (GCM) 10K type strain sequencing project: providing services to taxonomists for standard genome sequencing and annotation.</title>
        <authorList>
            <consortium name="The Broad Institute Genomics Platform"/>
            <consortium name="The Broad Institute Genome Sequencing Center for Infectious Disease"/>
            <person name="Wu L."/>
            <person name="Ma J."/>
        </authorList>
    </citation>
    <scope>NUCLEOTIDE SEQUENCE [LARGE SCALE GENOMIC DNA]</scope>
    <source>
        <strain evidence="2 3">JCM 1405</strain>
    </source>
</reference>
<evidence type="ECO:0000313" key="3">
    <source>
        <dbReference type="Proteomes" id="UP001500339"/>
    </source>
</evidence>
<accession>A0ABN1J1R0</accession>
<feature type="domain" description="Methyltransferase" evidence="1">
    <location>
        <begin position="48"/>
        <end position="140"/>
    </location>
</feature>
<sequence>MMDKNYYAQKLNSQKLFKVYETKIPRVKQYLDAEISFVRNNLTGSERVLELGAGYGRIVKELAGNCKSIVGIDISHESVSLGKEYLKDNPNAEIVTMDVNNITLEEKFDVILCLQNGLSSMKATSSDFIENILGMVVTGGKVYFSTYSEKFWEYRLMWFKEQAEKGLLGELDLDKTKDGVIICKDGFKAITYTPKDLKMIGSLSGYEYQIQEVDESSVFLIIHKK</sequence>
<keyword evidence="3" id="KW-1185">Reference proteome</keyword>
<comment type="caution">
    <text evidence="2">The sequence shown here is derived from an EMBL/GenBank/DDBJ whole genome shotgun (WGS) entry which is preliminary data.</text>
</comment>
<dbReference type="Proteomes" id="UP001500339">
    <property type="component" value="Unassembled WGS sequence"/>
</dbReference>
<gene>
    <name evidence="2" type="ORF">GCM10008905_21720</name>
</gene>
<organism evidence="2 3">
    <name type="scientific">Clostridium malenominatum</name>
    <dbReference type="NCBI Taxonomy" id="1539"/>
    <lineage>
        <taxon>Bacteria</taxon>
        <taxon>Bacillati</taxon>
        <taxon>Bacillota</taxon>
        <taxon>Clostridia</taxon>
        <taxon>Eubacteriales</taxon>
        <taxon>Clostridiaceae</taxon>
        <taxon>Clostridium</taxon>
    </lineage>
</organism>
<name>A0ABN1J1R0_9CLOT</name>
<dbReference type="Pfam" id="PF13649">
    <property type="entry name" value="Methyltransf_25"/>
    <property type="match status" value="1"/>
</dbReference>
<dbReference type="Gene3D" id="3.40.50.150">
    <property type="entry name" value="Vaccinia Virus protein VP39"/>
    <property type="match status" value="1"/>
</dbReference>
<dbReference type="CDD" id="cd02440">
    <property type="entry name" value="AdoMet_MTases"/>
    <property type="match status" value="1"/>
</dbReference>
<dbReference type="EMBL" id="BAAACF010000001">
    <property type="protein sequence ID" value="GAA0725792.1"/>
    <property type="molecule type" value="Genomic_DNA"/>
</dbReference>
<dbReference type="RefSeq" id="WP_343769516.1">
    <property type="nucleotide sequence ID" value="NZ_BAAACF010000001.1"/>
</dbReference>
<proteinExistence type="predicted"/>